<protein>
    <submittedName>
        <fullName evidence="3">Unplaced genomic scaffold K443scaffold_32, whole genome shotgun sequence</fullName>
    </submittedName>
</protein>
<proteinExistence type="inferred from homology"/>
<sequence length="379" mass="43520">MAPFKRKRGEDDEDDEDDLAYGKQILPVANLPDDFDGEPLDGMQYLFTVRRDARYLPHVVRAVNPYEIPEVAKTTIQDTIALHPSLPSREWCRLLETRLSNFRKNLNQPTIHVGPAHAAHQKLMPDKKERDLWWEFLAGKPEIYWNPPKKAKTQHPSTRKQYGQGLRAWESHSMVGPPEMQQSVVLQRNDEDEVRLVPSGEPTETPPSPKGATRAPENLECPDELLSSKVWSNLPGYPPRKPSTTLLKLIDERMALHLLMYFTHWINLYLQQRDQAHYPEESHARWIFALLARVDDHISADDMNLLRNVVRACLAFLKFLIKGRITSTAQGLSSTNGLNEHSCWIIVSTIIGTWKQHDLWMDAEDMLKETACEIPQTAV</sequence>
<evidence type="ECO:0000313" key="4">
    <source>
        <dbReference type="Proteomes" id="UP000054477"/>
    </source>
</evidence>
<feature type="region of interest" description="Disordered" evidence="2">
    <location>
        <begin position="190"/>
        <end position="216"/>
    </location>
</feature>
<reference evidence="3 4" key="1">
    <citation type="submission" date="2014-04" db="EMBL/GenBank/DDBJ databases">
        <authorList>
            <consortium name="DOE Joint Genome Institute"/>
            <person name="Kuo A."/>
            <person name="Kohler A."/>
            <person name="Nagy L.G."/>
            <person name="Floudas D."/>
            <person name="Copeland A."/>
            <person name="Barry K.W."/>
            <person name="Cichocki N."/>
            <person name="Veneault-Fourrey C."/>
            <person name="LaButti K."/>
            <person name="Lindquist E.A."/>
            <person name="Lipzen A."/>
            <person name="Lundell T."/>
            <person name="Morin E."/>
            <person name="Murat C."/>
            <person name="Sun H."/>
            <person name="Tunlid A."/>
            <person name="Henrissat B."/>
            <person name="Grigoriev I.V."/>
            <person name="Hibbett D.S."/>
            <person name="Martin F."/>
            <person name="Nordberg H.P."/>
            <person name="Cantor M.N."/>
            <person name="Hua S.X."/>
        </authorList>
    </citation>
    <scope>NUCLEOTIDE SEQUENCE [LARGE SCALE GENOMIC DNA]</scope>
    <source>
        <strain evidence="3 4">LaAM-08-1</strain>
    </source>
</reference>
<dbReference type="Gene3D" id="1.20.58.1070">
    <property type="match status" value="1"/>
</dbReference>
<gene>
    <name evidence="3" type="ORF">K443DRAFT_130653</name>
</gene>
<dbReference type="EMBL" id="KN838567">
    <property type="protein sequence ID" value="KIK04654.1"/>
    <property type="molecule type" value="Genomic_DNA"/>
</dbReference>
<dbReference type="PANTHER" id="PTHR12794:SF0">
    <property type="entry name" value="GEM-ASSOCIATED PROTEIN 2"/>
    <property type="match status" value="1"/>
</dbReference>
<dbReference type="AlphaFoldDB" id="A0A0C9XSJ0"/>
<dbReference type="Pfam" id="PF04938">
    <property type="entry name" value="SIP1"/>
    <property type="match status" value="1"/>
</dbReference>
<dbReference type="GO" id="GO:0000387">
    <property type="term" value="P:spliceosomal snRNP assembly"/>
    <property type="evidence" value="ECO:0007669"/>
    <property type="project" value="InterPro"/>
</dbReference>
<dbReference type="Proteomes" id="UP000054477">
    <property type="component" value="Unassembled WGS sequence"/>
</dbReference>
<accession>A0A0C9XSJ0</accession>
<organism evidence="3 4">
    <name type="scientific">Laccaria amethystina LaAM-08-1</name>
    <dbReference type="NCBI Taxonomy" id="1095629"/>
    <lineage>
        <taxon>Eukaryota</taxon>
        <taxon>Fungi</taxon>
        <taxon>Dikarya</taxon>
        <taxon>Basidiomycota</taxon>
        <taxon>Agaricomycotina</taxon>
        <taxon>Agaricomycetes</taxon>
        <taxon>Agaricomycetidae</taxon>
        <taxon>Agaricales</taxon>
        <taxon>Agaricineae</taxon>
        <taxon>Hydnangiaceae</taxon>
        <taxon>Laccaria</taxon>
    </lineage>
</organism>
<dbReference type="GO" id="GO:0005634">
    <property type="term" value="C:nucleus"/>
    <property type="evidence" value="ECO:0007669"/>
    <property type="project" value="TreeGrafter"/>
</dbReference>
<evidence type="ECO:0000256" key="2">
    <source>
        <dbReference type="SAM" id="MobiDB-lite"/>
    </source>
</evidence>
<dbReference type="OrthoDB" id="428895at2759"/>
<feature type="region of interest" description="Disordered" evidence="2">
    <location>
        <begin position="1"/>
        <end position="23"/>
    </location>
</feature>
<evidence type="ECO:0000256" key="1">
    <source>
        <dbReference type="ARBA" id="ARBA00025758"/>
    </source>
</evidence>
<keyword evidence="4" id="KW-1185">Reference proteome</keyword>
<reference evidence="4" key="2">
    <citation type="submission" date="2015-01" db="EMBL/GenBank/DDBJ databases">
        <title>Evolutionary Origins and Diversification of the Mycorrhizal Mutualists.</title>
        <authorList>
            <consortium name="DOE Joint Genome Institute"/>
            <consortium name="Mycorrhizal Genomics Consortium"/>
            <person name="Kohler A."/>
            <person name="Kuo A."/>
            <person name="Nagy L.G."/>
            <person name="Floudas D."/>
            <person name="Copeland A."/>
            <person name="Barry K.W."/>
            <person name="Cichocki N."/>
            <person name="Veneault-Fourrey C."/>
            <person name="LaButti K."/>
            <person name="Lindquist E.A."/>
            <person name="Lipzen A."/>
            <person name="Lundell T."/>
            <person name="Morin E."/>
            <person name="Murat C."/>
            <person name="Riley R."/>
            <person name="Ohm R."/>
            <person name="Sun H."/>
            <person name="Tunlid A."/>
            <person name="Henrissat B."/>
            <person name="Grigoriev I.V."/>
            <person name="Hibbett D.S."/>
            <person name="Martin F."/>
        </authorList>
    </citation>
    <scope>NUCLEOTIDE SEQUENCE [LARGE SCALE GENOMIC DNA]</scope>
    <source>
        <strain evidence="4">LaAM-08-1</strain>
    </source>
</reference>
<dbReference type="InterPro" id="IPR035426">
    <property type="entry name" value="Gemin2/Brr1"/>
</dbReference>
<dbReference type="PANTHER" id="PTHR12794">
    <property type="entry name" value="GEMIN2"/>
    <property type="match status" value="1"/>
</dbReference>
<comment type="similarity">
    <text evidence="1">Belongs to the gemin-2 family.</text>
</comment>
<name>A0A0C9XSJ0_9AGAR</name>
<dbReference type="HOGENOM" id="CLU_061593_0_0_1"/>
<dbReference type="GO" id="GO:0032797">
    <property type="term" value="C:SMN complex"/>
    <property type="evidence" value="ECO:0007669"/>
    <property type="project" value="TreeGrafter"/>
</dbReference>
<evidence type="ECO:0000313" key="3">
    <source>
        <dbReference type="EMBL" id="KIK04654.1"/>
    </source>
</evidence>